<evidence type="ECO:0000256" key="1">
    <source>
        <dbReference type="ARBA" id="ARBA00008061"/>
    </source>
</evidence>
<dbReference type="SUPFAM" id="SSF81296">
    <property type="entry name" value="E set domains"/>
    <property type="match status" value="1"/>
</dbReference>
<evidence type="ECO:0000313" key="4">
    <source>
        <dbReference type="Proteomes" id="UP000249229"/>
    </source>
</evidence>
<dbReference type="Gene3D" id="2.60.40.10">
    <property type="entry name" value="Immunoglobulins"/>
    <property type="match status" value="1"/>
</dbReference>
<proteinExistence type="inferred from homology"/>
<dbReference type="Pfam" id="PF02922">
    <property type="entry name" value="CBM_48"/>
    <property type="match status" value="1"/>
</dbReference>
<feature type="domain" description="Glycosyl hydrolase family 13 catalytic" evidence="2">
    <location>
        <begin position="128"/>
        <end position="521"/>
    </location>
</feature>
<dbReference type="CDD" id="cd02856">
    <property type="entry name" value="E_set_GDE_Isoamylase_N"/>
    <property type="match status" value="1"/>
</dbReference>
<dbReference type="Proteomes" id="UP000249229">
    <property type="component" value="Unassembled WGS sequence"/>
</dbReference>
<dbReference type="InterPro" id="IPR006047">
    <property type="entry name" value="GH13_cat_dom"/>
</dbReference>
<dbReference type="InterPro" id="IPR014756">
    <property type="entry name" value="Ig_E-set"/>
</dbReference>
<evidence type="ECO:0000259" key="2">
    <source>
        <dbReference type="SMART" id="SM00642"/>
    </source>
</evidence>
<name>A0A2W5PAP2_9SPHN</name>
<dbReference type="CDD" id="cd11326">
    <property type="entry name" value="AmyAc_Glg_debranch"/>
    <property type="match status" value="1"/>
</dbReference>
<dbReference type="GO" id="GO:0005975">
    <property type="term" value="P:carbohydrate metabolic process"/>
    <property type="evidence" value="ECO:0007669"/>
    <property type="project" value="InterPro"/>
</dbReference>
<organism evidence="3 4">
    <name type="scientific">Sphingomonas taxi</name>
    <dbReference type="NCBI Taxonomy" id="1549858"/>
    <lineage>
        <taxon>Bacteria</taxon>
        <taxon>Pseudomonadati</taxon>
        <taxon>Pseudomonadota</taxon>
        <taxon>Alphaproteobacteria</taxon>
        <taxon>Sphingomonadales</taxon>
        <taxon>Sphingomonadaceae</taxon>
        <taxon>Sphingomonas</taxon>
    </lineage>
</organism>
<sequence>MTAIPAAGGVDVAVRAPGATALWLCLFDSPVERRIAMARDGDMWRAHVAGLAAGARYGFRANGPPPFDIAKLLVDPHAVTLDRPFACDPRLTEPGVDTAALVPCAIVTAPLPPLDLPPLFRPGGLVYEVNVRAFTMRHPDVPAAQRGTIAALAHPAVIAHLRRLHVAAVELMPIVAWIDERHLPPLGLSNGWGYNPVVPMALDPRLAPGGMRELRDTVAALRAAGIGTILDLVLNHSGESDLAGPTLSLRGLDDAAYARAPDGTLINDAGTGNTLDFANPAVRALALDTLRHFVTQAGVDGFRFDLATVMARGPGFDAAAPIFAEIAADPLLSSRVLIAEPWDTGPGGYQLGRFPRDWLEWNDRYRDDVRRFWRGDGGAGALATRMMGSSDVFGAARTRGVSFVAAHDGFTLADTVSYADRHNHANGEDNRDGHAGEVAWNNGVEGASEDPAIIARRAADLRALLGTLFATRGTIMLTAGDEFGRTQHGNNNAYAQDALLWLDWAARDRALEDHVADLACRRAACPSLADLAIPHDAVWRRRDGAPMRDADWNHAYGFELRLPDAIVTVDRSSRTVTLHPTGQPGHVDPAAATL</sequence>
<dbReference type="GO" id="GO:0004553">
    <property type="term" value="F:hydrolase activity, hydrolyzing O-glycosyl compounds"/>
    <property type="evidence" value="ECO:0007669"/>
    <property type="project" value="InterPro"/>
</dbReference>
<dbReference type="Gene3D" id="3.20.20.80">
    <property type="entry name" value="Glycosidases"/>
    <property type="match status" value="1"/>
</dbReference>
<dbReference type="InterPro" id="IPR044505">
    <property type="entry name" value="GlgX_Isoamylase_N_E_set"/>
</dbReference>
<gene>
    <name evidence="3" type="ORF">DI544_01245</name>
</gene>
<comment type="similarity">
    <text evidence="1">Belongs to the glycosyl hydrolase 13 family.</text>
</comment>
<accession>A0A2W5PAP2</accession>
<protein>
    <submittedName>
        <fullName evidence="3">Glycogen debranching enzyme</fullName>
    </submittedName>
</protein>
<dbReference type="AlphaFoldDB" id="A0A2W5PAP2"/>
<reference evidence="3 4" key="1">
    <citation type="submission" date="2017-08" db="EMBL/GenBank/DDBJ databases">
        <title>Infants hospitalized years apart are colonized by the same room-sourced microbial strains.</title>
        <authorList>
            <person name="Brooks B."/>
            <person name="Olm M.R."/>
            <person name="Firek B.A."/>
            <person name="Baker R."/>
            <person name="Thomas B.C."/>
            <person name="Morowitz M.J."/>
            <person name="Banfield J.F."/>
        </authorList>
    </citation>
    <scope>NUCLEOTIDE SEQUENCE [LARGE SCALE GENOMIC DNA]</scope>
    <source>
        <strain evidence="3">S2_005_001_R1_22</strain>
    </source>
</reference>
<evidence type="ECO:0000313" key="3">
    <source>
        <dbReference type="EMBL" id="PZQ62851.1"/>
    </source>
</evidence>
<dbReference type="SMART" id="SM00642">
    <property type="entry name" value="Aamy"/>
    <property type="match status" value="1"/>
</dbReference>
<dbReference type="PANTHER" id="PTHR43002">
    <property type="entry name" value="GLYCOGEN DEBRANCHING ENZYME"/>
    <property type="match status" value="1"/>
</dbReference>
<dbReference type="InterPro" id="IPR017853">
    <property type="entry name" value="GH"/>
</dbReference>
<dbReference type="InterPro" id="IPR004193">
    <property type="entry name" value="Glyco_hydro_13_N"/>
</dbReference>
<comment type="caution">
    <text evidence="3">The sequence shown here is derived from an EMBL/GenBank/DDBJ whole genome shotgun (WGS) entry which is preliminary data.</text>
</comment>
<dbReference type="EMBL" id="QFQI01000001">
    <property type="protein sequence ID" value="PZQ62851.1"/>
    <property type="molecule type" value="Genomic_DNA"/>
</dbReference>
<dbReference type="InterPro" id="IPR013783">
    <property type="entry name" value="Ig-like_fold"/>
</dbReference>
<dbReference type="SUPFAM" id="SSF51445">
    <property type="entry name" value="(Trans)glycosidases"/>
    <property type="match status" value="1"/>
</dbReference>